<sequence>MQNVQYLNVVQDLYDQCPGYKPLVHKFLKSVINNKSGQFDANNDAIHVLRSAFAMKYPRRDTSSPGTKAVFDNFVTLMKQNSTNENYALFLRYLSLYTTGHITHKMFIRLFLPLLQQPVTPENPVIRELPKFMSSVNSGVFYEAQKVFKNEFDELATELVISATAAKPSAEYSKSLAKCLTLLSDGCIRPAVAKQWLSVFCKPDLIKRLDNIDDFSMFYPGRFSADIVFSDTLQETLPPKNVFDLYQNSIARRYDPHNLAAVSSDILELKMRQLRHLILSLAIGDPGTANQLSFVYGLENSKEILGKLPNHSIPVVMRLVALFEDCYKTLSSLTYHKMKNYPVDDPEYRILYKRLLNHNTFAFYYELPGSRYIDFVSVHTAQVALAFVGFFNEIYFSGDQKEKIEKSLQSLFPLFDTSNLGHFYVVNEHPIHSIVYLSEIARILSLSGNCDEVNIDDKFTFSDDQNGFGSELIDLITSMTSEENTIKGQMSIIDLPLIRTLRALSSFESYTLPEFPENVDQVNIYMTMTQTVNRENKFGITCTSAFSPCFVDVVNDPAILREEQQTTF</sequence>
<dbReference type="InParanoid" id="A2FTU9"/>
<gene>
    <name evidence="1" type="ORF">TVAG_277400</name>
</gene>
<dbReference type="VEuPathDB" id="TrichDB:TVAGG3_0951430"/>
<dbReference type="RefSeq" id="XP_001304600.1">
    <property type="nucleotide sequence ID" value="XM_001304599.1"/>
</dbReference>
<reference evidence="1" key="1">
    <citation type="submission" date="2006-10" db="EMBL/GenBank/DDBJ databases">
        <authorList>
            <person name="Amadeo P."/>
            <person name="Zhao Q."/>
            <person name="Wortman J."/>
            <person name="Fraser-Liggett C."/>
            <person name="Carlton J."/>
        </authorList>
    </citation>
    <scope>NUCLEOTIDE SEQUENCE</scope>
    <source>
        <strain evidence="1">G3</strain>
    </source>
</reference>
<name>A2FTU9_TRIV3</name>
<proteinExistence type="predicted"/>
<protein>
    <submittedName>
        <fullName evidence="1">Uncharacterized protein</fullName>
    </submittedName>
</protein>
<dbReference type="VEuPathDB" id="TrichDB:TVAG_277400"/>
<dbReference type="OrthoDB" id="10589972at2759"/>
<evidence type="ECO:0000313" key="2">
    <source>
        <dbReference type="Proteomes" id="UP000001542"/>
    </source>
</evidence>
<dbReference type="KEGG" id="tva:4749371"/>
<organism evidence="1 2">
    <name type="scientific">Trichomonas vaginalis (strain ATCC PRA-98 / G3)</name>
    <dbReference type="NCBI Taxonomy" id="412133"/>
    <lineage>
        <taxon>Eukaryota</taxon>
        <taxon>Metamonada</taxon>
        <taxon>Parabasalia</taxon>
        <taxon>Trichomonadida</taxon>
        <taxon>Trichomonadidae</taxon>
        <taxon>Trichomonas</taxon>
    </lineage>
</organism>
<evidence type="ECO:0000313" key="1">
    <source>
        <dbReference type="EMBL" id="EAX91670.1"/>
    </source>
</evidence>
<dbReference type="Proteomes" id="UP000001542">
    <property type="component" value="Unassembled WGS sequence"/>
</dbReference>
<reference evidence="1" key="2">
    <citation type="journal article" date="2007" name="Science">
        <title>Draft genome sequence of the sexually transmitted pathogen Trichomonas vaginalis.</title>
        <authorList>
            <person name="Carlton J.M."/>
            <person name="Hirt R.P."/>
            <person name="Silva J.C."/>
            <person name="Delcher A.L."/>
            <person name="Schatz M."/>
            <person name="Zhao Q."/>
            <person name="Wortman J.R."/>
            <person name="Bidwell S.L."/>
            <person name="Alsmark U.C.M."/>
            <person name="Besteiro S."/>
            <person name="Sicheritz-Ponten T."/>
            <person name="Noel C.J."/>
            <person name="Dacks J.B."/>
            <person name="Foster P.G."/>
            <person name="Simillion C."/>
            <person name="Van de Peer Y."/>
            <person name="Miranda-Saavedra D."/>
            <person name="Barton G.J."/>
            <person name="Westrop G.D."/>
            <person name="Mueller S."/>
            <person name="Dessi D."/>
            <person name="Fiori P.L."/>
            <person name="Ren Q."/>
            <person name="Paulsen I."/>
            <person name="Zhang H."/>
            <person name="Bastida-Corcuera F.D."/>
            <person name="Simoes-Barbosa A."/>
            <person name="Brown M.T."/>
            <person name="Hayes R.D."/>
            <person name="Mukherjee M."/>
            <person name="Okumura C.Y."/>
            <person name="Schneider R."/>
            <person name="Smith A.J."/>
            <person name="Vanacova S."/>
            <person name="Villalvazo M."/>
            <person name="Haas B.J."/>
            <person name="Pertea M."/>
            <person name="Feldblyum T.V."/>
            <person name="Utterback T.R."/>
            <person name="Shu C.L."/>
            <person name="Osoegawa K."/>
            <person name="de Jong P.J."/>
            <person name="Hrdy I."/>
            <person name="Horvathova L."/>
            <person name="Zubacova Z."/>
            <person name="Dolezal P."/>
            <person name="Malik S.B."/>
            <person name="Logsdon J.M. Jr."/>
            <person name="Henze K."/>
            <person name="Gupta A."/>
            <person name="Wang C.C."/>
            <person name="Dunne R.L."/>
            <person name="Upcroft J.A."/>
            <person name="Upcroft P."/>
            <person name="White O."/>
            <person name="Salzberg S.L."/>
            <person name="Tang P."/>
            <person name="Chiu C.-H."/>
            <person name="Lee Y.-S."/>
            <person name="Embley T.M."/>
            <person name="Coombs G.H."/>
            <person name="Mottram J.C."/>
            <person name="Tachezy J."/>
            <person name="Fraser-Liggett C.M."/>
            <person name="Johnson P.J."/>
        </authorList>
    </citation>
    <scope>NUCLEOTIDE SEQUENCE [LARGE SCALE GENOMIC DNA]</scope>
    <source>
        <strain evidence="1">G3</strain>
    </source>
</reference>
<dbReference type="AlphaFoldDB" id="A2FTU9"/>
<accession>A2FTU9</accession>
<dbReference type="EMBL" id="DS114018">
    <property type="protein sequence ID" value="EAX91670.1"/>
    <property type="molecule type" value="Genomic_DNA"/>
</dbReference>
<keyword evidence="2" id="KW-1185">Reference proteome</keyword>